<organism evidence="4 5">
    <name type="scientific">Comamonas flocculans</name>
    <dbReference type="NCBI Taxonomy" id="2597701"/>
    <lineage>
        <taxon>Bacteria</taxon>
        <taxon>Pseudomonadati</taxon>
        <taxon>Pseudomonadota</taxon>
        <taxon>Betaproteobacteria</taxon>
        <taxon>Burkholderiales</taxon>
        <taxon>Comamonadaceae</taxon>
        <taxon>Comamonas</taxon>
    </lineage>
</organism>
<dbReference type="KEGG" id="cof:FOZ74_13350"/>
<name>A0A5B8RWC3_9BURK</name>
<dbReference type="GO" id="GO:0042834">
    <property type="term" value="F:peptidoglycan binding"/>
    <property type="evidence" value="ECO:0007669"/>
    <property type="project" value="InterPro"/>
</dbReference>
<dbReference type="PROSITE" id="PS51724">
    <property type="entry name" value="SPOR"/>
    <property type="match status" value="1"/>
</dbReference>
<evidence type="ECO:0000313" key="4">
    <source>
        <dbReference type="EMBL" id="QEA13929.1"/>
    </source>
</evidence>
<dbReference type="OrthoDB" id="8912395at2"/>
<feature type="region of interest" description="Disordered" evidence="1">
    <location>
        <begin position="249"/>
        <end position="283"/>
    </location>
</feature>
<dbReference type="Gene3D" id="3.30.70.1070">
    <property type="entry name" value="Sporulation related repeat"/>
    <property type="match status" value="1"/>
</dbReference>
<dbReference type="AlphaFoldDB" id="A0A5B8RWC3"/>
<evidence type="ECO:0000259" key="3">
    <source>
        <dbReference type="PROSITE" id="PS51724"/>
    </source>
</evidence>
<evidence type="ECO:0000313" key="5">
    <source>
        <dbReference type="Proteomes" id="UP000321199"/>
    </source>
</evidence>
<keyword evidence="2" id="KW-0472">Membrane</keyword>
<accession>A0A5B8RWC3</accession>
<keyword evidence="2" id="KW-1133">Transmembrane helix</keyword>
<gene>
    <name evidence="4" type="ORF">FOZ74_13350</name>
</gene>
<keyword evidence="5" id="KW-1185">Reference proteome</keyword>
<reference evidence="4 5" key="1">
    <citation type="submission" date="2019-07" db="EMBL/GenBank/DDBJ databases">
        <title>Complete genome sequence of Comamonas sp. NLF 7-7 isolated from livestock.</title>
        <authorList>
            <person name="Kim D.H."/>
            <person name="Kim J.G."/>
        </authorList>
    </citation>
    <scope>NUCLEOTIDE SEQUENCE [LARGE SCALE GENOMIC DNA]</scope>
    <source>
        <strain evidence="4 5">NLF 7-7</strain>
    </source>
</reference>
<dbReference type="InterPro" id="IPR007730">
    <property type="entry name" value="SPOR-like_dom"/>
</dbReference>
<dbReference type="Proteomes" id="UP000321199">
    <property type="component" value="Chromosome"/>
</dbReference>
<sequence>MPAPADGVGGLPAQLRAAALGPAHLERYLKVFARLDAAGRALPSWNWAAAGVAPAWLAFRGLWSWFALWLLLVTTLVLLLSGAQVLLVLPPSMLAGLALALWLALAGGFGRWADALLHRQVQRRVEAAVRAAPNMQQALALLAAGAPTRRRLWAVTAASTVLLAVLLLAAWQLTAGGSGQAAPEAGPSAHATPIRPVEQAPPPAPAAEPAARAAAATLPEFDAVEATALQRDTQAALAALAAAGAAETPQAPPASAAPARAADPAMPPAAKPDKAAAAKRAPPRELRQLYINVGMFAEPANARRAHERLRAEGLPVTVAPVRSASGKTLQRVRVGPFTSAAQANEAAARVRLLGLDAVPAVQ</sequence>
<feature type="domain" description="SPOR" evidence="3">
    <location>
        <begin position="283"/>
        <end position="362"/>
    </location>
</feature>
<feature type="compositionally biased region" description="Low complexity" evidence="1">
    <location>
        <begin position="249"/>
        <end position="264"/>
    </location>
</feature>
<feature type="region of interest" description="Disordered" evidence="1">
    <location>
        <begin position="179"/>
        <end position="214"/>
    </location>
</feature>
<proteinExistence type="predicted"/>
<dbReference type="Pfam" id="PF05036">
    <property type="entry name" value="SPOR"/>
    <property type="match status" value="1"/>
</dbReference>
<feature type="compositionally biased region" description="Basic and acidic residues" evidence="1">
    <location>
        <begin position="271"/>
        <end position="283"/>
    </location>
</feature>
<protein>
    <submittedName>
        <fullName evidence="4">SPOR domain-containing protein</fullName>
    </submittedName>
</protein>
<evidence type="ECO:0000256" key="1">
    <source>
        <dbReference type="SAM" id="MobiDB-lite"/>
    </source>
</evidence>
<feature type="transmembrane region" description="Helical" evidence="2">
    <location>
        <begin position="152"/>
        <end position="171"/>
    </location>
</feature>
<feature type="transmembrane region" description="Helical" evidence="2">
    <location>
        <begin position="93"/>
        <end position="113"/>
    </location>
</feature>
<dbReference type="EMBL" id="CP042344">
    <property type="protein sequence ID" value="QEA13929.1"/>
    <property type="molecule type" value="Genomic_DNA"/>
</dbReference>
<keyword evidence="2" id="KW-0812">Transmembrane</keyword>
<dbReference type="SUPFAM" id="SSF110997">
    <property type="entry name" value="Sporulation related repeat"/>
    <property type="match status" value="1"/>
</dbReference>
<feature type="transmembrane region" description="Helical" evidence="2">
    <location>
        <begin position="66"/>
        <end position="87"/>
    </location>
</feature>
<evidence type="ECO:0000256" key="2">
    <source>
        <dbReference type="SAM" id="Phobius"/>
    </source>
</evidence>
<dbReference type="InterPro" id="IPR036680">
    <property type="entry name" value="SPOR-like_sf"/>
</dbReference>